<dbReference type="EMBL" id="CAEZYF010000001">
    <property type="protein sequence ID" value="CAB4701164.1"/>
    <property type="molecule type" value="Genomic_DNA"/>
</dbReference>
<dbReference type="EMBL" id="CAFBOL010000034">
    <property type="protein sequence ID" value="CAB4990907.1"/>
    <property type="molecule type" value="Genomic_DNA"/>
</dbReference>
<gene>
    <name evidence="2" type="ORF">UFOPK2656_00067</name>
    <name evidence="3" type="ORF">UFOPK3651_01917</name>
    <name evidence="4" type="ORF">UFOPK3931_01465</name>
    <name evidence="1" type="ORF">UFOPK4189_01671</name>
</gene>
<evidence type="ECO:0000313" key="2">
    <source>
        <dbReference type="EMBL" id="CAB4701164.1"/>
    </source>
</evidence>
<evidence type="ECO:0000313" key="3">
    <source>
        <dbReference type="EMBL" id="CAB4937642.1"/>
    </source>
</evidence>
<sequence>MIDAATLRKLGLRSGEPVRFRKGETGRWFAGKMSGVAIDGSITVFDANGNARSLKPERVEVRRPGSRGRLSWQTVSDVAITWEQLQLW</sequence>
<evidence type="ECO:0000313" key="1">
    <source>
        <dbReference type="EMBL" id="CAB4363901.1"/>
    </source>
</evidence>
<dbReference type="AlphaFoldDB" id="A0A6J7NCQ9"/>
<dbReference type="EMBL" id="CAFBMT010000010">
    <property type="protein sequence ID" value="CAB4937642.1"/>
    <property type="molecule type" value="Genomic_DNA"/>
</dbReference>
<dbReference type="EMBL" id="CAESGF010000008">
    <property type="protein sequence ID" value="CAB4363901.1"/>
    <property type="molecule type" value="Genomic_DNA"/>
</dbReference>
<reference evidence="4" key="1">
    <citation type="submission" date="2020-05" db="EMBL/GenBank/DDBJ databases">
        <authorList>
            <person name="Chiriac C."/>
            <person name="Salcher M."/>
            <person name="Ghai R."/>
            <person name="Kavagutti S V."/>
        </authorList>
    </citation>
    <scope>NUCLEOTIDE SEQUENCE</scope>
</reference>
<organism evidence="4">
    <name type="scientific">freshwater metagenome</name>
    <dbReference type="NCBI Taxonomy" id="449393"/>
    <lineage>
        <taxon>unclassified sequences</taxon>
        <taxon>metagenomes</taxon>
        <taxon>ecological metagenomes</taxon>
    </lineage>
</organism>
<evidence type="ECO:0000313" key="4">
    <source>
        <dbReference type="EMBL" id="CAB4990907.1"/>
    </source>
</evidence>
<protein>
    <submittedName>
        <fullName evidence="4">Unannotated protein</fullName>
    </submittedName>
</protein>
<accession>A0A6J7NCQ9</accession>
<name>A0A6J7NCQ9_9ZZZZ</name>
<proteinExistence type="predicted"/>